<keyword evidence="2" id="KW-0732">Signal</keyword>
<name>A0A2B4R9E7_STYPI</name>
<dbReference type="PROSITE" id="PS50026">
    <property type="entry name" value="EGF_3"/>
    <property type="match status" value="1"/>
</dbReference>
<keyword evidence="1 5" id="KW-0245">EGF-like domain</keyword>
<evidence type="ECO:0000256" key="4">
    <source>
        <dbReference type="ARBA" id="ARBA00023157"/>
    </source>
</evidence>
<accession>A0A2B4R9E7</accession>
<protein>
    <recommendedName>
        <fullName evidence="6">EGF-like domain-containing protein</fullName>
    </recommendedName>
</protein>
<evidence type="ECO:0000259" key="6">
    <source>
        <dbReference type="PROSITE" id="PS50026"/>
    </source>
</evidence>
<dbReference type="SUPFAM" id="SSF57196">
    <property type="entry name" value="EGF/Laminin"/>
    <property type="match status" value="1"/>
</dbReference>
<dbReference type="Proteomes" id="UP000225706">
    <property type="component" value="Unassembled WGS sequence"/>
</dbReference>
<evidence type="ECO:0000256" key="2">
    <source>
        <dbReference type="ARBA" id="ARBA00022729"/>
    </source>
</evidence>
<dbReference type="InterPro" id="IPR000742">
    <property type="entry name" value="EGF"/>
</dbReference>
<comment type="caution">
    <text evidence="5">Lacks conserved residue(s) required for the propagation of feature annotation.</text>
</comment>
<feature type="disulfide bond" evidence="5">
    <location>
        <begin position="59"/>
        <end position="76"/>
    </location>
</feature>
<dbReference type="EMBL" id="LSMT01000899">
    <property type="protein sequence ID" value="PFX13776.1"/>
    <property type="molecule type" value="Genomic_DNA"/>
</dbReference>
<dbReference type="PROSITE" id="PS01186">
    <property type="entry name" value="EGF_2"/>
    <property type="match status" value="1"/>
</dbReference>
<dbReference type="PROSITE" id="PS00022">
    <property type="entry name" value="EGF_1"/>
    <property type="match status" value="1"/>
</dbReference>
<gene>
    <name evidence="7" type="ORF">AWC38_SpisGene22116</name>
</gene>
<dbReference type="Gene3D" id="2.10.25.10">
    <property type="entry name" value="Laminin"/>
    <property type="match status" value="1"/>
</dbReference>
<comment type="caution">
    <text evidence="7">The sequence shown here is derived from an EMBL/GenBank/DDBJ whole genome shotgun (WGS) entry which is preliminary data.</text>
</comment>
<dbReference type="FunFam" id="2.10.25.10:FF:000066">
    <property type="entry name" value="FAT atypical cadherin 4"/>
    <property type="match status" value="1"/>
</dbReference>
<feature type="disulfide bond" evidence="5">
    <location>
        <begin position="78"/>
        <end position="87"/>
    </location>
</feature>
<evidence type="ECO:0000313" key="8">
    <source>
        <dbReference type="Proteomes" id="UP000225706"/>
    </source>
</evidence>
<dbReference type="Pfam" id="PF00008">
    <property type="entry name" value="EGF"/>
    <property type="match status" value="1"/>
</dbReference>
<proteinExistence type="predicted"/>
<dbReference type="AlphaFoldDB" id="A0A2B4R9E7"/>
<evidence type="ECO:0000256" key="5">
    <source>
        <dbReference type="PROSITE-ProRule" id="PRU00076"/>
    </source>
</evidence>
<feature type="domain" description="EGF-like" evidence="6">
    <location>
        <begin position="50"/>
        <end position="88"/>
    </location>
</feature>
<keyword evidence="8" id="KW-1185">Reference proteome</keyword>
<keyword evidence="4 5" id="KW-1015">Disulfide bond</keyword>
<keyword evidence="3" id="KW-0677">Repeat</keyword>
<organism evidence="7 8">
    <name type="scientific">Stylophora pistillata</name>
    <name type="common">Smooth cauliflower coral</name>
    <dbReference type="NCBI Taxonomy" id="50429"/>
    <lineage>
        <taxon>Eukaryota</taxon>
        <taxon>Metazoa</taxon>
        <taxon>Cnidaria</taxon>
        <taxon>Anthozoa</taxon>
        <taxon>Hexacorallia</taxon>
        <taxon>Scleractinia</taxon>
        <taxon>Astrocoeniina</taxon>
        <taxon>Pocilloporidae</taxon>
        <taxon>Stylophora</taxon>
    </lineage>
</organism>
<reference evidence="8" key="1">
    <citation type="journal article" date="2017" name="bioRxiv">
        <title>Comparative analysis of the genomes of Stylophora pistillata and Acropora digitifera provides evidence for extensive differences between species of corals.</title>
        <authorList>
            <person name="Voolstra C.R."/>
            <person name="Li Y."/>
            <person name="Liew Y.J."/>
            <person name="Baumgarten S."/>
            <person name="Zoccola D."/>
            <person name="Flot J.-F."/>
            <person name="Tambutte S."/>
            <person name="Allemand D."/>
            <person name="Aranda M."/>
        </authorList>
    </citation>
    <scope>NUCLEOTIDE SEQUENCE [LARGE SCALE GENOMIC DNA]</scope>
</reference>
<evidence type="ECO:0000313" key="7">
    <source>
        <dbReference type="EMBL" id="PFX13776.1"/>
    </source>
</evidence>
<sequence>MCHMESNCVSINLEKQAGGNGKYKCELNNVTHQGYEGDWVEEKNFFHHASESACVESPCKNNATCQSGFTDKGYRCLCPAGFIGARCETGNQETTRANGEITLLLDSKRVPIFCHMENFECGDGGWTPVMKINGQKTTFEFDSTYWQDKKVFQPEGGKTGFDSKETKLPTYWSTPFSKICLGMEIDQKLRFIVINKTGDSLYSLIADGKYRNTALGRDTWKSLVGPSASLQLTCNKEGFNADAYDDPMYNKDFSKARIGIIGNEQSDCQSCDSRIGFGTGGYPKEANTCGNAVKHEGDHGNKNTEAMGYILVQ</sequence>
<dbReference type="CDD" id="cd00054">
    <property type="entry name" value="EGF_CA"/>
    <property type="match status" value="1"/>
</dbReference>
<dbReference type="OrthoDB" id="5946752at2759"/>
<evidence type="ECO:0000256" key="1">
    <source>
        <dbReference type="ARBA" id="ARBA00022536"/>
    </source>
</evidence>
<evidence type="ECO:0000256" key="3">
    <source>
        <dbReference type="ARBA" id="ARBA00022737"/>
    </source>
</evidence>
<dbReference type="SMART" id="SM00181">
    <property type="entry name" value="EGF"/>
    <property type="match status" value="1"/>
</dbReference>